<dbReference type="STRING" id="1122133.SAMN02745157_1524"/>
<organism evidence="1 2">
    <name type="scientific">Kaistia soli DSM 19436</name>
    <dbReference type="NCBI Taxonomy" id="1122133"/>
    <lineage>
        <taxon>Bacteria</taxon>
        <taxon>Pseudomonadati</taxon>
        <taxon>Pseudomonadota</taxon>
        <taxon>Alphaproteobacteria</taxon>
        <taxon>Hyphomicrobiales</taxon>
        <taxon>Kaistiaceae</taxon>
        <taxon>Kaistia</taxon>
    </lineage>
</organism>
<dbReference type="EMBL" id="FQUP01000001">
    <property type="protein sequence ID" value="SHF05255.1"/>
    <property type="molecule type" value="Genomic_DNA"/>
</dbReference>
<reference evidence="1 2" key="1">
    <citation type="submission" date="2016-11" db="EMBL/GenBank/DDBJ databases">
        <authorList>
            <person name="Jaros S."/>
            <person name="Januszkiewicz K."/>
            <person name="Wedrychowicz H."/>
        </authorList>
    </citation>
    <scope>NUCLEOTIDE SEQUENCE [LARGE SCALE GENOMIC DNA]</scope>
    <source>
        <strain evidence="1 2">DSM 19436</strain>
    </source>
</reference>
<proteinExistence type="predicted"/>
<evidence type="ECO:0000313" key="1">
    <source>
        <dbReference type="EMBL" id="SHF05255.1"/>
    </source>
</evidence>
<dbReference type="Proteomes" id="UP000184485">
    <property type="component" value="Unassembled WGS sequence"/>
</dbReference>
<gene>
    <name evidence="1" type="ORF">SAMN02745157_1524</name>
</gene>
<dbReference type="AlphaFoldDB" id="A0A1M4YHI5"/>
<dbReference type="RefSeq" id="WP_073052064.1">
    <property type="nucleotide sequence ID" value="NZ_FQUP01000001.1"/>
</dbReference>
<accession>A0A1M4YHI5</accession>
<sequence length="136" mass="13683">MTDIVITAANVVAGSDSVRGDGVAGETIAAGKQVYFSSATKKWMIADSNSATVEARKATGTALNGASLNQPIAVHKSGDITIGATLTPGTAYYLSDTPGGICPLADVGSGEYVCLIGIAKSASVLAVDYKFPNVAL</sequence>
<keyword evidence="2" id="KW-1185">Reference proteome</keyword>
<evidence type="ECO:0000313" key="2">
    <source>
        <dbReference type="Proteomes" id="UP000184485"/>
    </source>
</evidence>
<dbReference type="OrthoDB" id="8402460at2"/>
<evidence type="ECO:0008006" key="3">
    <source>
        <dbReference type="Google" id="ProtNLM"/>
    </source>
</evidence>
<name>A0A1M4YHI5_9HYPH</name>
<protein>
    <recommendedName>
        <fullName evidence="3">Bacteriophage lambda head decoration protein D</fullName>
    </recommendedName>
</protein>